<sequence>MTRPRIGIVGTGTIGTMAAWRAAERGAEVVAFDLDAPGHDRGAAGGESRIFRTAYMEGRRYIPLLQRAEGLWRELEDRTGRRLLDLCGGLSIGPADDPRMREIVEGAREYGLAHRVLTSEEAAERYPQHPVGPDETAVLDPRAGVVRPDAALAAAALRAEELGARVHRYTGVEAVEPHGSGWSVAAGGRRHDLDRLVLALGPWSAAPGTFARGLLESAGLAAAGLEARQIPMCWFPARDPGALVPGPNPVVIRVGEYGYSCFPVMDGVSVKVSPHSAPRPAVAHPGELPPRAAPGVVATARETVRRHLPALHPDPSRTAVYADLFSPDGHALLGPLPGSPGAVLATGFSAHGFKLSPLFGEVIADLAIEDRPGRQAHRETPGAAAAPGTPAPRHARNGDETMPESAVSTAVVITSALLVMGAGALIAFYYGRRAATSDDWIVGGRSLPLRVVVFSQFATASGGGVLVAHVGIGYAWGWSVLVYELACTVGFLLLVLLAKWLRSQEFDTVPQVLSRLFGRDTKVVAIAALCSIVVPFGWLATQFVAFARLFSQLTGLSLPILIAVMAVASLLFVLPGGLLSVAWSDYIFGVFMLVVTVFVVGYAIYAAGGVDAITTRVPEELWSPSSITLVGWPTILLWVFAIVPGTLTNQLYYQRIFATKDMSNVRRSLVVSGLMMLIAGVYAGVLGLAVRAMGADFSVAERELAAGWFIGRLPLWVMAVFAGFLVATIVSTTSSALHSVTTNLVRDLYQGIRGGDRPERELVRMSQLITVGVTVTAALLAIAFPRALDWLVATYAYSAATLAVPIFVGFALRNRVRLTPGIALTAMGSGLVGCAAAHIAGTEVPYAVYGIAVSLAGMLVAVAVRRGVGGGDRTPAPTA</sequence>
<evidence type="ECO:0000256" key="9">
    <source>
        <dbReference type="ARBA" id="ARBA00023136"/>
    </source>
</evidence>
<dbReference type="InterPro" id="IPR006076">
    <property type="entry name" value="FAD-dep_OxRdtase"/>
</dbReference>
<feature type="transmembrane region" description="Helical" evidence="11">
    <location>
        <begin position="762"/>
        <end position="784"/>
    </location>
</feature>
<feature type="transmembrane region" description="Helical" evidence="11">
    <location>
        <begin position="482"/>
        <end position="502"/>
    </location>
</feature>
<feature type="region of interest" description="Disordered" evidence="10">
    <location>
        <begin position="373"/>
        <end position="401"/>
    </location>
</feature>
<dbReference type="Gene3D" id="3.50.50.60">
    <property type="entry name" value="FAD/NAD(P)-binding domain"/>
    <property type="match status" value="1"/>
</dbReference>
<keyword evidence="5 11" id="KW-0812">Transmembrane</keyword>
<name>A0A853BM13_9ACTN</name>
<evidence type="ECO:0000313" key="13">
    <source>
        <dbReference type="EMBL" id="NYI96518.1"/>
    </source>
</evidence>
<dbReference type="PROSITE" id="PS50283">
    <property type="entry name" value="NA_SOLUT_SYMP_3"/>
    <property type="match status" value="1"/>
</dbReference>
<evidence type="ECO:0000256" key="3">
    <source>
        <dbReference type="ARBA" id="ARBA00006434"/>
    </source>
</evidence>
<feature type="transmembrane region" description="Helical" evidence="11">
    <location>
        <begin position="669"/>
        <end position="693"/>
    </location>
</feature>
<dbReference type="GO" id="GO:0008115">
    <property type="term" value="F:sarcosine oxidase activity"/>
    <property type="evidence" value="ECO:0007669"/>
    <property type="project" value="TreeGrafter"/>
</dbReference>
<comment type="subcellular location">
    <subcellularLocation>
        <location evidence="2">Membrane</location>
        <topology evidence="2">Multi-pass membrane protein</topology>
    </subcellularLocation>
</comment>
<evidence type="ECO:0000256" key="5">
    <source>
        <dbReference type="ARBA" id="ARBA00022692"/>
    </source>
</evidence>
<comment type="cofactor">
    <cofactor evidence="1">
        <name>FAD</name>
        <dbReference type="ChEBI" id="CHEBI:57692"/>
    </cofactor>
</comment>
<dbReference type="SUPFAM" id="SSF51905">
    <property type="entry name" value="FAD/NAD(P)-binding domain"/>
    <property type="match status" value="1"/>
</dbReference>
<feature type="transmembrane region" description="Helical" evidence="11">
    <location>
        <begin position="406"/>
        <end position="430"/>
    </location>
</feature>
<gene>
    <name evidence="13" type="ORF">HNR12_002795</name>
</gene>
<organism evidence="13 14">
    <name type="scientific">Streptomonospora nanhaiensis</name>
    <dbReference type="NCBI Taxonomy" id="1323731"/>
    <lineage>
        <taxon>Bacteria</taxon>
        <taxon>Bacillati</taxon>
        <taxon>Actinomycetota</taxon>
        <taxon>Actinomycetes</taxon>
        <taxon>Streptosporangiales</taxon>
        <taxon>Nocardiopsidaceae</taxon>
        <taxon>Streptomonospora</taxon>
    </lineage>
</organism>
<dbReference type="InterPro" id="IPR038377">
    <property type="entry name" value="Na/Glc_symporter_sf"/>
</dbReference>
<keyword evidence="4" id="KW-0285">Flavoprotein</keyword>
<evidence type="ECO:0000256" key="1">
    <source>
        <dbReference type="ARBA" id="ARBA00001974"/>
    </source>
</evidence>
<dbReference type="GO" id="GO:0022857">
    <property type="term" value="F:transmembrane transporter activity"/>
    <property type="evidence" value="ECO:0007669"/>
    <property type="project" value="InterPro"/>
</dbReference>
<dbReference type="Proteomes" id="UP000575985">
    <property type="component" value="Unassembled WGS sequence"/>
</dbReference>
<evidence type="ECO:0000256" key="2">
    <source>
        <dbReference type="ARBA" id="ARBA00004141"/>
    </source>
</evidence>
<evidence type="ECO:0000256" key="6">
    <source>
        <dbReference type="ARBA" id="ARBA00022827"/>
    </source>
</evidence>
<protein>
    <submittedName>
        <fullName evidence="13">Na+/proline symporter/glycine/D-amino acid oxidase-like deaminating enzyme</fullName>
    </submittedName>
</protein>
<feature type="transmembrane region" description="Helical" evidence="11">
    <location>
        <begin position="523"/>
        <end position="550"/>
    </location>
</feature>
<comment type="caution">
    <text evidence="13">The sequence shown here is derived from an EMBL/GenBank/DDBJ whole genome shotgun (WGS) entry which is preliminary data.</text>
</comment>
<feature type="transmembrane region" description="Helical" evidence="11">
    <location>
        <begin position="627"/>
        <end position="648"/>
    </location>
</feature>
<accession>A0A853BM13</accession>
<dbReference type="Gene3D" id="3.30.9.10">
    <property type="entry name" value="D-Amino Acid Oxidase, subunit A, domain 2"/>
    <property type="match status" value="1"/>
</dbReference>
<feature type="domain" description="FAD dependent oxidoreductase" evidence="12">
    <location>
        <begin position="6"/>
        <end position="366"/>
    </location>
</feature>
<feature type="transmembrane region" description="Helical" evidence="11">
    <location>
        <begin position="586"/>
        <end position="607"/>
    </location>
</feature>
<keyword evidence="8" id="KW-0560">Oxidoreductase</keyword>
<dbReference type="InterPro" id="IPR045170">
    <property type="entry name" value="MTOX"/>
</dbReference>
<dbReference type="AlphaFoldDB" id="A0A853BM13"/>
<dbReference type="InterPro" id="IPR001734">
    <property type="entry name" value="Na/solute_symporter"/>
</dbReference>
<proteinExistence type="inferred from homology"/>
<feature type="transmembrane region" description="Helical" evidence="11">
    <location>
        <begin position="451"/>
        <end position="476"/>
    </location>
</feature>
<feature type="transmembrane region" description="Helical" evidence="11">
    <location>
        <begin position="822"/>
        <end position="840"/>
    </location>
</feature>
<evidence type="ECO:0000256" key="4">
    <source>
        <dbReference type="ARBA" id="ARBA00022630"/>
    </source>
</evidence>
<dbReference type="InterPro" id="IPR036188">
    <property type="entry name" value="FAD/NAD-bd_sf"/>
</dbReference>
<keyword evidence="7 11" id="KW-1133">Transmembrane helix</keyword>
<dbReference type="CDD" id="cd10322">
    <property type="entry name" value="SLC5sbd"/>
    <property type="match status" value="1"/>
</dbReference>
<dbReference type="Pfam" id="PF00474">
    <property type="entry name" value="SSF"/>
    <property type="match status" value="1"/>
</dbReference>
<feature type="compositionally biased region" description="Low complexity" evidence="10">
    <location>
        <begin position="381"/>
        <end position="392"/>
    </location>
</feature>
<feature type="transmembrane region" description="Helical" evidence="11">
    <location>
        <begin position="790"/>
        <end position="810"/>
    </location>
</feature>
<keyword evidence="6" id="KW-0274">FAD</keyword>
<feature type="transmembrane region" description="Helical" evidence="11">
    <location>
        <begin position="846"/>
        <end position="864"/>
    </location>
</feature>
<dbReference type="PANTHER" id="PTHR10961">
    <property type="entry name" value="PEROXISOMAL SARCOSINE OXIDASE"/>
    <property type="match status" value="1"/>
</dbReference>
<dbReference type="Pfam" id="PF01266">
    <property type="entry name" value="DAO"/>
    <property type="match status" value="1"/>
</dbReference>
<keyword evidence="9 11" id="KW-0472">Membrane</keyword>
<dbReference type="RefSeq" id="WP_217782532.1">
    <property type="nucleotide sequence ID" value="NZ_JACCFO010000001.1"/>
</dbReference>
<dbReference type="Gene3D" id="1.20.1730.10">
    <property type="entry name" value="Sodium/glucose cotransporter"/>
    <property type="match status" value="1"/>
</dbReference>
<feature type="transmembrane region" description="Helical" evidence="11">
    <location>
        <begin position="556"/>
        <end position="574"/>
    </location>
</feature>
<feature type="transmembrane region" description="Helical" evidence="11">
    <location>
        <begin position="713"/>
        <end position="741"/>
    </location>
</feature>
<dbReference type="GO" id="GO:0016020">
    <property type="term" value="C:membrane"/>
    <property type="evidence" value="ECO:0007669"/>
    <property type="project" value="UniProtKB-SubCell"/>
</dbReference>
<keyword evidence="14" id="KW-1185">Reference proteome</keyword>
<evidence type="ECO:0000256" key="8">
    <source>
        <dbReference type="ARBA" id="ARBA00023002"/>
    </source>
</evidence>
<evidence type="ECO:0000259" key="12">
    <source>
        <dbReference type="Pfam" id="PF01266"/>
    </source>
</evidence>
<evidence type="ECO:0000256" key="10">
    <source>
        <dbReference type="SAM" id="MobiDB-lite"/>
    </source>
</evidence>
<evidence type="ECO:0000313" key="14">
    <source>
        <dbReference type="Proteomes" id="UP000575985"/>
    </source>
</evidence>
<reference evidence="13 14" key="1">
    <citation type="submission" date="2020-07" db="EMBL/GenBank/DDBJ databases">
        <title>Sequencing the genomes of 1000 actinobacteria strains.</title>
        <authorList>
            <person name="Klenk H.-P."/>
        </authorList>
    </citation>
    <scope>NUCLEOTIDE SEQUENCE [LARGE SCALE GENOMIC DNA]</scope>
    <source>
        <strain evidence="13 14">DSM 45927</strain>
    </source>
</reference>
<dbReference type="PANTHER" id="PTHR10961:SF7">
    <property type="entry name" value="FAD DEPENDENT OXIDOREDUCTASE DOMAIN-CONTAINING PROTEIN"/>
    <property type="match status" value="1"/>
</dbReference>
<dbReference type="GO" id="GO:0050660">
    <property type="term" value="F:flavin adenine dinucleotide binding"/>
    <property type="evidence" value="ECO:0007669"/>
    <property type="project" value="InterPro"/>
</dbReference>
<evidence type="ECO:0000256" key="7">
    <source>
        <dbReference type="ARBA" id="ARBA00022989"/>
    </source>
</evidence>
<comment type="similarity">
    <text evidence="3">Belongs to the sodium:solute symporter (SSF) (TC 2.A.21) family.</text>
</comment>
<dbReference type="EMBL" id="JACCFO010000001">
    <property type="protein sequence ID" value="NYI96518.1"/>
    <property type="molecule type" value="Genomic_DNA"/>
</dbReference>
<evidence type="ECO:0000256" key="11">
    <source>
        <dbReference type="SAM" id="Phobius"/>
    </source>
</evidence>